<keyword evidence="2" id="KW-0732">Signal</keyword>
<evidence type="ECO:0000313" key="4">
    <source>
        <dbReference type="Proteomes" id="UP001069090"/>
    </source>
</evidence>
<feature type="chain" id="PRO_5039926186" evidence="2">
    <location>
        <begin position="18"/>
        <end position="243"/>
    </location>
</feature>
<evidence type="ECO:0000256" key="2">
    <source>
        <dbReference type="SAM" id="SignalP"/>
    </source>
</evidence>
<comment type="caution">
    <text evidence="3">The sequence shown here is derived from an EMBL/GenBank/DDBJ whole genome shotgun (WGS) entry which is preliminary data.</text>
</comment>
<protein>
    <submittedName>
        <fullName evidence="3">Transporter substrate-binding domain-containing protein</fullName>
    </submittedName>
</protein>
<reference evidence="3 4" key="1">
    <citation type="submission" date="2022-12" db="EMBL/GenBank/DDBJ databases">
        <title>Dasania phycosphaerae sp. nov., isolated from particulate material of the south coast of Korea.</title>
        <authorList>
            <person name="Jiang Y."/>
        </authorList>
    </citation>
    <scope>NUCLEOTIDE SEQUENCE [LARGE SCALE GENOMIC DNA]</scope>
    <source>
        <strain evidence="3 4">GY-19</strain>
    </source>
</reference>
<dbReference type="PANTHER" id="PTHR35936:SF25">
    <property type="entry name" value="ABC TRANSPORTER SUBSTRATE-BINDING PROTEIN"/>
    <property type="match status" value="1"/>
</dbReference>
<comment type="similarity">
    <text evidence="1">Belongs to the bacterial solute-binding protein 3 family.</text>
</comment>
<dbReference type="Gene3D" id="3.40.190.10">
    <property type="entry name" value="Periplasmic binding protein-like II"/>
    <property type="match status" value="2"/>
</dbReference>
<accession>A0A9J6RLA7</accession>
<evidence type="ECO:0000313" key="3">
    <source>
        <dbReference type="EMBL" id="MCZ0864967.1"/>
    </source>
</evidence>
<dbReference type="AlphaFoldDB" id="A0A9J6RLA7"/>
<dbReference type="RefSeq" id="WP_258331117.1">
    <property type="nucleotide sequence ID" value="NZ_JAPTGG010000004.1"/>
</dbReference>
<dbReference type="Proteomes" id="UP001069090">
    <property type="component" value="Unassembled WGS sequence"/>
</dbReference>
<name>A0A9J6RLA7_9GAMM</name>
<keyword evidence="4" id="KW-1185">Reference proteome</keyword>
<feature type="signal peptide" evidence="2">
    <location>
        <begin position="1"/>
        <end position="17"/>
    </location>
</feature>
<proteinExistence type="inferred from homology"/>
<evidence type="ECO:0000256" key="1">
    <source>
        <dbReference type="ARBA" id="ARBA00010333"/>
    </source>
</evidence>
<dbReference type="EMBL" id="JAPTGG010000004">
    <property type="protein sequence ID" value="MCZ0864967.1"/>
    <property type="molecule type" value="Genomic_DNA"/>
</dbReference>
<sequence length="243" mass="27542">MRFLLPIIILLSSSSIADTINLASADYPPFYGKDIKDQGPVTKIVREAFGAVGHKVNIKFYPWVRGEKLAAECKVDGMFPPWDKPERRAWGIFSDPIPPANEIGFYRHNDNSEVLSDLKSNKDNISVGIVNGYVYPDSFLNSGMQTKVVNTDLNNLKKLLRKRIDLALLDKAQAKYLINTQIEEKHRNRLTWVEPSIQKNEQYLVMCKKAVNADKKIADFNAGLKIITDNGRVDEILREHGLL</sequence>
<gene>
    <name evidence="3" type="ORF">O0V09_07130</name>
</gene>
<dbReference type="SUPFAM" id="SSF53850">
    <property type="entry name" value="Periplasmic binding protein-like II"/>
    <property type="match status" value="1"/>
</dbReference>
<organism evidence="3 4">
    <name type="scientific">Dasania phycosphaerae</name>
    <dbReference type="NCBI Taxonomy" id="2950436"/>
    <lineage>
        <taxon>Bacteria</taxon>
        <taxon>Pseudomonadati</taxon>
        <taxon>Pseudomonadota</taxon>
        <taxon>Gammaproteobacteria</taxon>
        <taxon>Cellvibrionales</taxon>
        <taxon>Spongiibacteraceae</taxon>
        <taxon>Dasania</taxon>
    </lineage>
</organism>
<dbReference type="PANTHER" id="PTHR35936">
    <property type="entry name" value="MEMBRANE-BOUND LYTIC MUREIN TRANSGLYCOSYLASE F"/>
    <property type="match status" value="1"/>
</dbReference>